<proteinExistence type="predicted"/>
<protein>
    <recommendedName>
        <fullName evidence="3">Outer membrane protein beta-barrel domain-containing protein</fullName>
    </recommendedName>
</protein>
<comment type="caution">
    <text evidence="1">The sequence shown here is derived from an EMBL/GenBank/DDBJ whole genome shotgun (WGS) entry which is preliminary data.</text>
</comment>
<dbReference type="PROSITE" id="PS51257">
    <property type="entry name" value="PROKAR_LIPOPROTEIN"/>
    <property type="match status" value="1"/>
</dbReference>
<dbReference type="RefSeq" id="WP_063361110.1">
    <property type="nucleotide sequence ID" value="NZ_AUXZ01000064.1"/>
</dbReference>
<sequence length="251" mass="27616">MQKCTAALASLFILTGCNSTPEADTGSVRLDSPEVHSEPFHFKLALGLDKGQPIPKGDAPLGSNDTGLFINAETTLGGGFSAKYQIGKAIKATLKYQLFGQHAETAQTGNISHAVTLGYLTDTETGLETKYPNKYTPELDKDWKLTQDLIDIAWITGYRLSPDALLYGSIFYQTGDIDGAYYNTRCKDNYAPECAQSYFIDDGSAFGLSISLEYAFTKYFLGSIEAVHSRSNWFNRNEDDTLVNGKLTFQF</sequence>
<dbReference type="EMBL" id="AUXZ01000064">
    <property type="protein sequence ID" value="KZN52098.1"/>
    <property type="molecule type" value="Genomic_DNA"/>
</dbReference>
<evidence type="ECO:0008006" key="3">
    <source>
        <dbReference type="Google" id="ProtNLM"/>
    </source>
</evidence>
<dbReference type="OrthoDB" id="6292626at2"/>
<dbReference type="AlphaFoldDB" id="A0A167FDL2"/>
<evidence type="ECO:0000313" key="1">
    <source>
        <dbReference type="EMBL" id="KZN52098.1"/>
    </source>
</evidence>
<organism evidence="1 2">
    <name type="scientific">Pseudoalteromonas luteoviolacea H33</name>
    <dbReference type="NCBI Taxonomy" id="1365251"/>
    <lineage>
        <taxon>Bacteria</taxon>
        <taxon>Pseudomonadati</taxon>
        <taxon>Pseudomonadota</taxon>
        <taxon>Gammaproteobacteria</taxon>
        <taxon>Alteromonadales</taxon>
        <taxon>Pseudoalteromonadaceae</taxon>
        <taxon>Pseudoalteromonas</taxon>
    </lineage>
</organism>
<reference evidence="1 2" key="1">
    <citation type="submission" date="2013-07" db="EMBL/GenBank/DDBJ databases">
        <title>Comparative Genomic and Metabolomic Analysis of Twelve Strains of Pseudoalteromonas luteoviolacea.</title>
        <authorList>
            <person name="Vynne N.G."/>
            <person name="Mansson M."/>
            <person name="Gram L."/>
        </authorList>
    </citation>
    <scope>NUCLEOTIDE SEQUENCE [LARGE SCALE GENOMIC DNA]</scope>
    <source>
        <strain evidence="1 2">H33</strain>
    </source>
</reference>
<evidence type="ECO:0000313" key="2">
    <source>
        <dbReference type="Proteomes" id="UP000076503"/>
    </source>
</evidence>
<dbReference type="SUPFAM" id="SSF56935">
    <property type="entry name" value="Porins"/>
    <property type="match status" value="1"/>
</dbReference>
<gene>
    <name evidence="1" type="ORF">N476_01835</name>
</gene>
<accession>A0A167FDL2</accession>
<dbReference type="Proteomes" id="UP000076503">
    <property type="component" value="Unassembled WGS sequence"/>
</dbReference>
<name>A0A167FDL2_9GAMM</name>
<dbReference type="PATRIC" id="fig|1365251.3.peg.1529"/>